<evidence type="ECO:0000313" key="2">
    <source>
        <dbReference type="EMBL" id="KAE9313326.1"/>
    </source>
</evidence>
<evidence type="ECO:0000313" key="3">
    <source>
        <dbReference type="Proteomes" id="UP000434957"/>
    </source>
</evidence>
<dbReference type="AlphaFoldDB" id="A0A6A4DS87"/>
<accession>A0A6A4DS87</accession>
<keyword evidence="3" id="KW-1185">Reference proteome</keyword>
<dbReference type="EMBL" id="QXFT01001654">
    <property type="protein sequence ID" value="KAE9313326.1"/>
    <property type="molecule type" value="Genomic_DNA"/>
</dbReference>
<name>A0A6A4DS87_9STRA</name>
<gene>
    <name evidence="1" type="ORF">PR002_g26948</name>
    <name evidence="2" type="ORF">PR003_g19530</name>
</gene>
<reference evidence="2 3" key="1">
    <citation type="submission" date="2018-08" db="EMBL/GenBank/DDBJ databases">
        <title>Genomic investigation of the strawberry pathogen Phytophthora fragariae indicates pathogenicity is determined by transcriptional variation in three key races.</title>
        <authorList>
            <person name="Adams T.M."/>
            <person name="Armitage A.D."/>
            <person name="Sobczyk M.K."/>
            <person name="Bates H.J."/>
            <person name="Dunwell J.M."/>
            <person name="Nellist C.F."/>
            <person name="Harrison R.J."/>
        </authorList>
    </citation>
    <scope>NUCLEOTIDE SEQUENCE [LARGE SCALE GENOMIC DNA]</scope>
    <source>
        <strain evidence="1 4">SCRP324</strain>
        <strain evidence="2 3">SCRP333</strain>
    </source>
</reference>
<protein>
    <submittedName>
        <fullName evidence="2">Uncharacterized protein</fullName>
    </submittedName>
</protein>
<comment type="caution">
    <text evidence="2">The sequence shown here is derived from an EMBL/GenBank/DDBJ whole genome shotgun (WGS) entry which is preliminary data.</text>
</comment>
<sequence length="42" mass="4836">MTTTSTKKAAVILGSDNYFHWEFAMRMTLARKGRLEDGDQEE</sequence>
<dbReference type="Proteomes" id="UP000434957">
    <property type="component" value="Unassembled WGS sequence"/>
</dbReference>
<evidence type="ECO:0000313" key="1">
    <source>
        <dbReference type="EMBL" id="KAE8971028.1"/>
    </source>
</evidence>
<proteinExistence type="predicted"/>
<organism evidence="2 3">
    <name type="scientific">Phytophthora rubi</name>
    <dbReference type="NCBI Taxonomy" id="129364"/>
    <lineage>
        <taxon>Eukaryota</taxon>
        <taxon>Sar</taxon>
        <taxon>Stramenopiles</taxon>
        <taxon>Oomycota</taxon>
        <taxon>Peronosporomycetes</taxon>
        <taxon>Peronosporales</taxon>
        <taxon>Peronosporaceae</taxon>
        <taxon>Phytophthora</taxon>
    </lineage>
</organism>
<dbReference type="Proteomes" id="UP000435112">
    <property type="component" value="Unassembled WGS sequence"/>
</dbReference>
<dbReference type="OrthoDB" id="161864at2759"/>
<evidence type="ECO:0000313" key="4">
    <source>
        <dbReference type="Proteomes" id="UP000435112"/>
    </source>
</evidence>
<dbReference type="EMBL" id="QXFU01004047">
    <property type="protein sequence ID" value="KAE8971028.1"/>
    <property type="molecule type" value="Genomic_DNA"/>
</dbReference>